<dbReference type="SUPFAM" id="SSF54928">
    <property type="entry name" value="RNA-binding domain, RBD"/>
    <property type="match status" value="1"/>
</dbReference>
<protein>
    <submittedName>
        <fullName evidence="7">RNA-binding protein 7-like</fullName>
    </submittedName>
</protein>
<dbReference type="InterPro" id="IPR012677">
    <property type="entry name" value="Nucleotide-bd_a/b_plait_sf"/>
</dbReference>
<keyword evidence="2 4" id="KW-0694">RNA-binding</keyword>
<dbReference type="GO" id="GO:0003727">
    <property type="term" value="F:single-stranded RNA binding"/>
    <property type="evidence" value="ECO:0007669"/>
    <property type="project" value="TreeGrafter"/>
</dbReference>
<dbReference type="InterPro" id="IPR052285">
    <property type="entry name" value="NEXT_complex_subunit"/>
</dbReference>
<feature type="compositionally biased region" description="Polar residues" evidence="5">
    <location>
        <begin position="125"/>
        <end position="141"/>
    </location>
</feature>
<evidence type="ECO:0000259" key="6">
    <source>
        <dbReference type="PROSITE" id="PS50102"/>
    </source>
</evidence>
<proteinExistence type="predicted"/>
<evidence type="ECO:0000256" key="2">
    <source>
        <dbReference type="ARBA" id="ARBA00022884"/>
    </source>
</evidence>
<keyword evidence="3" id="KW-0539">Nucleus</keyword>
<keyword evidence="8" id="KW-1185">Reference proteome</keyword>
<organism evidence="7 8">
    <name type="scientific">Acipenser oxyrinchus oxyrinchus</name>
    <dbReference type="NCBI Taxonomy" id="40147"/>
    <lineage>
        <taxon>Eukaryota</taxon>
        <taxon>Metazoa</taxon>
        <taxon>Chordata</taxon>
        <taxon>Craniata</taxon>
        <taxon>Vertebrata</taxon>
        <taxon>Euteleostomi</taxon>
        <taxon>Actinopterygii</taxon>
        <taxon>Chondrostei</taxon>
        <taxon>Acipenseriformes</taxon>
        <taxon>Acipenseridae</taxon>
        <taxon>Acipenser</taxon>
    </lineage>
</organism>
<sequence>MGTSHEADRTLFVGNLDSNVTEELLFELFLQAGPLTNVKIPKDKDGKPKMFAFVNFKHEASVPYGMELLNGTRLFGRPIKIQFRSGSSHGSQDSNSPGHSQNSSPSNTPGPQGGRFDRGMDVGYQSYTPSQPLQRSFSSPDSLQRQAMMYSMWQQQQQGNGAVSLLIQPGYQASGQQHRQGGSGGSWQDLSAQRVHRQHSHQYQQDNEHCSRGSGSDRHVRSPHDDRMNHNNRSHSRDNRREDSRDGRWRQNRY</sequence>
<feature type="compositionally biased region" description="Low complexity" evidence="5">
    <location>
        <begin position="85"/>
        <end position="98"/>
    </location>
</feature>
<feature type="region of interest" description="Disordered" evidence="5">
    <location>
        <begin position="83"/>
        <end position="141"/>
    </location>
</feature>
<gene>
    <name evidence="7" type="primary">RBM7</name>
    <name evidence="7" type="ORF">AOXY_G26102</name>
</gene>
<dbReference type="InterPro" id="IPR034500">
    <property type="entry name" value="RBM7_RRM"/>
</dbReference>
<dbReference type="EMBL" id="JAGXEW010000028">
    <property type="protein sequence ID" value="KAK1156025.1"/>
    <property type="molecule type" value="Genomic_DNA"/>
</dbReference>
<evidence type="ECO:0000313" key="8">
    <source>
        <dbReference type="Proteomes" id="UP001230051"/>
    </source>
</evidence>
<evidence type="ECO:0000256" key="1">
    <source>
        <dbReference type="ARBA" id="ARBA00004642"/>
    </source>
</evidence>
<evidence type="ECO:0000256" key="3">
    <source>
        <dbReference type="ARBA" id="ARBA00023242"/>
    </source>
</evidence>
<comment type="subcellular location">
    <subcellularLocation>
        <location evidence="1">Nucleus</location>
        <location evidence="1">Nucleoplasm</location>
    </subcellularLocation>
</comment>
<dbReference type="PROSITE" id="PS50102">
    <property type="entry name" value="RRM"/>
    <property type="match status" value="1"/>
</dbReference>
<feature type="compositionally biased region" description="Basic and acidic residues" evidence="5">
    <location>
        <begin position="206"/>
        <end position="254"/>
    </location>
</feature>
<dbReference type="InterPro" id="IPR035979">
    <property type="entry name" value="RBD_domain_sf"/>
</dbReference>
<dbReference type="GO" id="GO:0005654">
    <property type="term" value="C:nucleoplasm"/>
    <property type="evidence" value="ECO:0007669"/>
    <property type="project" value="UniProtKB-SubCell"/>
</dbReference>
<feature type="compositionally biased region" description="Polar residues" evidence="5">
    <location>
        <begin position="99"/>
        <end position="110"/>
    </location>
</feature>
<dbReference type="Proteomes" id="UP001230051">
    <property type="component" value="Unassembled WGS sequence"/>
</dbReference>
<dbReference type="Gene3D" id="3.30.70.330">
    <property type="match status" value="1"/>
</dbReference>
<dbReference type="AlphaFoldDB" id="A0AAD8CRN1"/>
<evidence type="ECO:0000313" key="7">
    <source>
        <dbReference type="EMBL" id="KAK1156025.1"/>
    </source>
</evidence>
<accession>A0AAD8CRN1</accession>
<dbReference type="InterPro" id="IPR000504">
    <property type="entry name" value="RRM_dom"/>
</dbReference>
<dbReference type="Pfam" id="PF00076">
    <property type="entry name" value="RRM_1"/>
    <property type="match status" value="1"/>
</dbReference>
<dbReference type="GO" id="GO:0000381">
    <property type="term" value="P:regulation of alternative mRNA splicing, via spliceosome"/>
    <property type="evidence" value="ECO:0007669"/>
    <property type="project" value="TreeGrafter"/>
</dbReference>
<evidence type="ECO:0000256" key="5">
    <source>
        <dbReference type="SAM" id="MobiDB-lite"/>
    </source>
</evidence>
<reference evidence="7" key="1">
    <citation type="submission" date="2022-02" db="EMBL/GenBank/DDBJ databases">
        <title>Atlantic sturgeon de novo genome assembly.</title>
        <authorList>
            <person name="Stock M."/>
            <person name="Klopp C."/>
            <person name="Guiguen Y."/>
            <person name="Cabau C."/>
            <person name="Parinello H."/>
            <person name="Santidrian Yebra-Pimentel E."/>
            <person name="Kuhl H."/>
            <person name="Dirks R.P."/>
            <person name="Guessner J."/>
            <person name="Wuertz S."/>
            <person name="Du K."/>
            <person name="Schartl M."/>
        </authorList>
    </citation>
    <scope>NUCLEOTIDE SEQUENCE</scope>
    <source>
        <strain evidence="7">STURGEONOMICS-FGT-2020</strain>
        <tissue evidence="7">Whole blood</tissue>
    </source>
</reference>
<feature type="region of interest" description="Disordered" evidence="5">
    <location>
        <begin position="173"/>
        <end position="254"/>
    </location>
</feature>
<dbReference type="CDD" id="cd12592">
    <property type="entry name" value="RRM_RBM7"/>
    <property type="match status" value="1"/>
</dbReference>
<comment type="caution">
    <text evidence="7">The sequence shown here is derived from an EMBL/GenBank/DDBJ whole genome shotgun (WGS) entry which is preliminary data.</text>
</comment>
<dbReference type="PANTHER" id="PTHR13798">
    <property type="entry name" value="RNA BINDING MOTIF RBM PROTEIN -RELATED"/>
    <property type="match status" value="1"/>
</dbReference>
<evidence type="ECO:0000256" key="4">
    <source>
        <dbReference type="PROSITE-ProRule" id="PRU00176"/>
    </source>
</evidence>
<name>A0AAD8CRN1_ACIOX</name>
<feature type="domain" description="RRM" evidence="6">
    <location>
        <begin position="9"/>
        <end position="86"/>
    </location>
</feature>
<dbReference type="SMART" id="SM00360">
    <property type="entry name" value="RRM"/>
    <property type="match status" value="1"/>
</dbReference>
<dbReference type="PANTHER" id="PTHR13798:SF11">
    <property type="entry name" value="RNA-BINDING PROTEIN 7-RELATED"/>
    <property type="match status" value="1"/>
</dbReference>